<organism evidence="2 3">
    <name type="scientific">Chironomus riparius</name>
    <dbReference type="NCBI Taxonomy" id="315576"/>
    <lineage>
        <taxon>Eukaryota</taxon>
        <taxon>Metazoa</taxon>
        <taxon>Ecdysozoa</taxon>
        <taxon>Arthropoda</taxon>
        <taxon>Hexapoda</taxon>
        <taxon>Insecta</taxon>
        <taxon>Pterygota</taxon>
        <taxon>Neoptera</taxon>
        <taxon>Endopterygota</taxon>
        <taxon>Diptera</taxon>
        <taxon>Nematocera</taxon>
        <taxon>Chironomoidea</taxon>
        <taxon>Chironomidae</taxon>
        <taxon>Chironominae</taxon>
        <taxon>Chironomus</taxon>
    </lineage>
</organism>
<keyword evidence="1" id="KW-0472">Membrane</keyword>
<evidence type="ECO:0000256" key="1">
    <source>
        <dbReference type="SAM" id="Phobius"/>
    </source>
</evidence>
<keyword evidence="1" id="KW-0812">Transmembrane</keyword>
<dbReference type="EMBL" id="OU895880">
    <property type="protein sequence ID" value="CAG9812356.1"/>
    <property type="molecule type" value="Genomic_DNA"/>
</dbReference>
<dbReference type="AlphaFoldDB" id="A0A9N9WWX2"/>
<protein>
    <submittedName>
        <fullName evidence="2">Uncharacterized protein</fullName>
    </submittedName>
</protein>
<evidence type="ECO:0000313" key="2">
    <source>
        <dbReference type="EMBL" id="CAG9812356.1"/>
    </source>
</evidence>
<feature type="transmembrane region" description="Helical" evidence="1">
    <location>
        <begin position="473"/>
        <end position="495"/>
    </location>
</feature>
<reference evidence="2" key="2">
    <citation type="submission" date="2022-10" db="EMBL/GenBank/DDBJ databases">
        <authorList>
            <consortium name="ENA_rothamsted_submissions"/>
            <consortium name="culmorum"/>
            <person name="King R."/>
        </authorList>
    </citation>
    <scope>NUCLEOTIDE SEQUENCE</scope>
</reference>
<keyword evidence="1" id="KW-1133">Transmembrane helix</keyword>
<dbReference type="Proteomes" id="UP001153620">
    <property type="component" value="Chromosome 4"/>
</dbReference>
<dbReference type="OrthoDB" id="7739311at2759"/>
<accession>A0A9N9WWX2</accession>
<name>A0A9N9WWX2_9DIPT</name>
<evidence type="ECO:0000313" key="3">
    <source>
        <dbReference type="Proteomes" id="UP001153620"/>
    </source>
</evidence>
<sequence>MKLNVLKFKISQIFIVNILCSNLIFCEGPLHFQYDSDIKILSRVFHDIVDEFILKENIQFNIFNVKIKSELILDIISEFLAETNERFKYRIKSLQHGWINYLASSFIFLESLEDFSVLEKLSIVKRMNHQPVKYFVFILDSTFKQLKNSNVYNFYRVIPYFEGSIFQYSYFITNEAETVTLSTVEWFSPYGCNRQYLLKLNRFVKKSQKWKTKLENYEKFLNYHKCELVMFLPVPLPDGLIAHTSGFSIPINNLTNFIIYGITPEIFKIAAQVNNFTVAFQPGRMDLNYFSKGDQDFSPKYVDINGTHKDAQVFFELSILISSFKDLCSSNVAKNFHFLMLVTPAEKYTPPKFNVINSEQFTDAYLTQSDNSTAKIALVIDEILKSRYDFYENKDNFVWNELDEVLFTSFDAFLFHCNSFYFRMINKIINNLIPTGLLNYLINNHYIKSPVVKTNENKPKVLSINDLNVGFNIWLLCCLLSFFTFIAEFIVRFIIIRVNKKQKIHPEYDPIEIEMKCNLKSELIENFRIKTNRRE</sequence>
<proteinExistence type="predicted"/>
<keyword evidence="3" id="KW-1185">Reference proteome</keyword>
<reference evidence="2" key="1">
    <citation type="submission" date="2022-01" db="EMBL/GenBank/DDBJ databases">
        <authorList>
            <person name="King R."/>
        </authorList>
    </citation>
    <scope>NUCLEOTIDE SEQUENCE</scope>
</reference>
<gene>
    <name evidence="2" type="ORF">CHIRRI_LOCUS15161</name>
</gene>